<proteinExistence type="predicted"/>
<feature type="transmembrane region" description="Helical" evidence="7">
    <location>
        <begin position="204"/>
        <end position="224"/>
    </location>
</feature>
<feature type="transmembrane region" description="Helical" evidence="7">
    <location>
        <begin position="291"/>
        <end position="312"/>
    </location>
</feature>
<feature type="transmembrane region" description="Helical" evidence="7">
    <location>
        <begin position="380"/>
        <end position="404"/>
    </location>
</feature>
<feature type="transmembrane region" description="Helical" evidence="7">
    <location>
        <begin position="145"/>
        <end position="167"/>
    </location>
</feature>
<protein>
    <submittedName>
        <fullName evidence="9">MFS transporter</fullName>
    </submittedName>
</protein>
<feature type="transmembrane region" description="Helical" evidence="7">
    <location>
        <begin position="353"/>
        <end position="374"/>
    </location>
</feature>
<dbReference type="EMBL" id="CP157483">
    <property type="protein sequence ID" value="XBO43369.1"/>
    <property type="molecule type" value="Genomic_DNA"/>
</dbReference>
<dbReference type="GO" id="GO:0022857">
    <property type="term" value="F:transmembrane transporter activity"/>
    <property type="evidence" value="ECO:0007669"/>
    <property type="project" value="InterPro"/>
</dbReference>
<dbReference type="InterPro" id="IPR020846">
    <property type="entry name" value="MFS_dom"/>
</dbReference>
<dbReference type="PRINTS" id="PR01036">
    <property type="entry name" value="TCRTETB"/>
</dbReference>
<dbReference type="PANTHER" id="PTHR42718:SF9">
    <property type="entry name" value="MAJOR FACILITATOR SUPERFAMILY MULTIDRUG TRANSPORTER MFSC"/>
    <property type="match status" value="1"/>
</dbReference>
<dbReference type="InterPro" id="IPR011701">
    <property type="entry name" value="MFS"/>
</dbReference>
<evidence type="ECO:0000256" key="6">
    <source>
        <dbReference type="SAM" id="MobiDB-lite"/>
    </source>
</evidence>
<dbReference type="SUPFAM" id="SSF103473">
    <property type="entry name" value="MFS general substrate transporter"/>
    <property type="match status" value="1"/>
</dbReference>
<feature type="transmembrane region" description="Helical" evidence="7">
    <location>
        <begin position="425"/>
        <end position="447"/>
    </location>
</feature>
<organism evidence="9">
    <name type="scientific">Pedococcus sp. KACC 23699</name>
    <dbReference type="NCBI Taxonomy" id="3149228"/>
    <lineage>
        <taxon>Bacteria</taxon>
        <taxon>Bacillati</taxon>
        <taxon>Actinomycetota</taxon>
        <taxon>Actinomycetes</taxon>
        <taxon>Micrococcales</taxon>
        <taxon>Intrasporangiaceae</taxon>
        <taxon>Pedococcus</taxon>
    </lineage>
</organism>
<accession>A0AAU7JTC3</accession>
<feature type="transmembrane region" description="Helical" evidence="7">
    <location>
        <begin position="173"/>
        <end position="192"/>
    </location>
</feature>
<dbReference type="RefSeq" id="WP_406830804.1">
    <property type="nucleotide sequence ID" value="NZ_CP157483.1"/>
</dbReference>
<keyword evidence="3 7" id="KW-0812">Transmembrane</keyword>
<keyword evidence="2" id="KW-0813">Transport</keyword>
<feature type="compositionally biased region" description="Low complexity" evidence="6">
    <location>
        <begin position="548"/>
        <end position="565"/>
    </location>
</feature>
<dbReference type="AlphaFoldDB" id="A0AAU7JTC3"/>
<evidence type="ECO:0000256" key="4">
    <source>
        <dbReference type="ARBA" id="ARBA00022989"/>
    </source>
</evidence>
<feature type="transmembrane region" description="Helical" evidence="7">
    <location>
        <begin position="507"/>
        <end position="527"/>
    </location>
</feature>
<feature type="transmembrane region" description="Helical" evidence="7">
    <location>
        <begin position="318"/>
        <end position="341"/>
    </location>
</feature>
<name>A0AAU7JTC3_9MICO</name>
<feature type="domain" description="Major facilitator superfamily (MFS) profile" evidence="8">
    <location>
        <begin position="20"/>
        <end position="479"/>
    </location>
</feature>
<evidence type="ECO:0000259" key="8">
    <source>
        <dbReference type="PROSITE" id="PS50850"/>
    </source>
</evidence>
<comment type="subcellular location">
    <subcellularLocation>
        <location evidence="1">Cell membrane</location>
        <topology evidence="1">Multi-pass membrane protein</topology>
    </subcellularLocation>
</comment>
<dbReference type="Gene3D" id="1.20.1250.20">
    <property type="entry name" value="MFS general substrate transporter like domains"/>
    <property type="match status" value="1"/>
</dbReference>
<evidence type="ECO:0000256" key="1">
    <source>
        <dbReference type="ARBA" id="ARBA00004651"/>
    </source>
</evidence>
<evidence type="ECO:0000256" key="7">
    <source>
        <dbReference type="SAM" id="Phobius"/>
    </source>
</evidence>
<dbReference type="Gene3D" id="1.20.1720.10">
    <property type="entry name" value="Multidrug resistance protein D"/>
    <property type="match status" value="1"/>
</dbReference>
<feature type="transmembrane region" description="Helical" evidence="7">
    <location>
        <begin position="12"/>
        <end position="33"/>
    </location>
</feature>
<keyword evidence="4 7" id="KW-1133">Transmembrane helix</keyword>
<evidence type="ECO:0000256" key="2">
    <source>
        <dbReference type="ARBA" id="ARBA00022448"/>
    </source>
</evidence>
<feature type="transmembrane region" description="Helical" evidence="7">
    <location>
        <begin position="244"/>
        <end position="264"/>
    </location>
</feature>
<evidence type="ECO:0000256" key="3">
    <source>
        <dbReference type="ARBA" id="ARBA00022692"/>
    </source>
</evidence>
<gene>
    <name evidence="9" type="ORF">ABEG17_17675</name>
</gene>
<sequence>MGGNPPGTVADPAVATAAGVLLTLSSAQFLMTLDSSVMNVSIATVAKDIGTTVTGIQTAITLYTLVMASLMITGGKIGQIVGRKRAFSVGCVIYGAGSLTTALAPNLTVLLIGWSLLEGLGAALIMPAIVALVATNFGRPARPRAYGLVAASGAVAVAVGPLIGGLLTTYASWRWVFAGEVFIVAGILVLTGRLHDVEAKPARLDLVGTGLSAVGLGLVVMGILKAGSWGFVVPRPGSPSWLGLSAVVWLVVAGGLVLRGFLWWEERQLSRGRPALFDPAMLGNRFLRGGLTSFFFQYLLQAGVFFCVPLYLSVALGLSAVATGVRILPLSFSLLLVAVGVPKFFPQASPRRVVRLGFLFLFAGIVLLMALLELGAGPQIVTWPLLLIGTGIGALASQLGSVTVSAVPDEQSAEVGGLQNTLTNLGASIGTALAGAVLIAGLTSSFLSGIQDNPAIPTALSSQAAVDLSGGVPFVPDSALESALKDKGIVGDTAQAVMDENATSRIAGLRAAMFVLSLIALMALFFLGGIPTRQPGADAQPTTGEPMTGEPMTGEPTSGPTTGPRTTERART</sequence>
<dbReference type="PROSITE" id="PS50850">
    <property type="entry name" value="MFS"/>
    <property type="match status" value="1"/>
</dbReference>
<feature type="transmembrane region" description="Helical" evidence="7">
    <location>
        <begin position="86"/>
        <end position="105"/>
    </location>
</feature>
<dbReference type="CDD" id="cd17321">
    <property type="entry name" value="MFS_MMR_MDR_like"/>
    <property type="match status" value="1"/>
</dbReference>
<dbReference type="Pfam" id="PF07690">
    <property type="entry name" value="MFS_1"/>
    <property type="match status" value="1"/>
</dbReference>
<evidence type="ECO:0000313" key="9">
    <source>
        <dbReference type="EMBL" id="XBO43369.1"/>
    </source>
</evidence>
<dbReference type="PANTHER" id="PTHR42718">
    <property type="entry name" value="MAJOR FACILITATOR SUPERFAMILY MULTIDRUG TRANSPORTER MFSC"/>
    <property type="match status" value="1"/>
</dbReference>
<feature type="transmembrane region" description="Helical" evidence="7">
    <location>
        <begin position="53"/>
        <end position="74"/>
    </location>
</feature>
<feature type="transmembrane region" description="Helical" evidence="7">
    <location>
        <begin position="111"/>
        <end position="133"/>
    </location>
</feature>
<feature type="region of interest" description="Disordered" evidence="6">
    <location>
        <begin position="535"/>
        <end position="572"/>
    </location>
</feature>
<dbReference type="GO" id="GO:0005886">
    <property type="term" value="C:plasma membrane"/>
    <property type="evidence" value="ECO:0007669"/>
    <property type="project" value="UniProtKB-SubCell"/>
</dbReference>
<evidence type="ECO:0000256" key="5">
    <source>
        <dbReference type="ARBA" id="ARBA00023136"/>
    </source>
</evidence>
<dbReference type="InterPro" id="IPR036259">
    <property type="entry name" value="MFS_trans_sf"/>
</dbReference>
<keyword evidence="5 7" id="KW-0472">Membrane</keyword>
<reference evidence="9" key="1">
    <citation type="submission" date="2024-05" db="EMBL/GenBank/DDBJ databases">
        <authorList>
            <person name="Kim S."/>
            <person name="Heo J."/>
            <person name="Choi H."/>
            <person name="Choi Y."/>
            <person name="Kwon S.-W."/>
            <person name="Kim Y."/>
        </authorList>
    </citation>
    <scope>NUCLEOTIDE SEQUENCE</scope>
    <source>
        <strain evidence="9">KACC 23699</strain>
    </source>
</reference>